<reference evidence="6" key="1">
    <citation type="journal article" date="2019" name="Int. J. Syst. Evol. Microbiol.">
        <title>The Global Catalogue of Microorganisms (GCM) 10K type strain sequencing project: providing services to taxonomists for standard genome sequencing and annotation.</title>
        <authorList>
            <consortium name="The Broad Institute Genomics Platform"/>
            <consortium name="The Broad Institute Genome Sequencing Center for Infectious Disease"/>
            <person name="Wu L."/>
            <person name="Ma J."/>
        </authorList>
    </citation>
    <scope>NUCLEOTIDE SEQUENCE [LARGE SCALE GENOMIC DNA]</scope>
    <source>
        <strain evidence="6">CGMCC 1.15288</strain>
    </source>
</reference>
<proteinExistence type="predicted"/>
<dbReference type="CDD" id="cd06986">
    <property type="entry name" value="cupin_MmsR-like_N"/>
    <property type="match status" value="1"/>
</dbReference>
<keyword evidence="6" id="KW-1185">Reference proteome</keyword>
<gene>
    <name evidence="5" type="ORF">GCM10007423_51750</name>
</gene>
<dbReference type="Gene3D" id="2.60.120.280">
    <property type="entry name" value="Regulatory protein AraC"/>
    <property type="match status" value="1"/>
</dbReference>
<keyword evidence="3" id="KW-0804">Transcription</keyword>
<keyword evidence="1" id="KW-0805">Transcription regulation</keyword>
<dbReference type="InterPro" id="IPR018062">
    <property type="entry name" value="HTH_AraC-typ_CS"/>
</dbReference>
<dbReference type="InterPro" id="IPR018060">
    <property type="entry name" value="HTH_AraC"/>
</dbReference>
<dbReference type="RefSeq" id="WP_188937902.1">
    <property type="nucleotide sequence ID" value="NZ_BMIA01000004.1"/>
</dbReference>
<evidence type="ECO:0000256" key="2">
    <source>
        <dbReference type="ARBA" id="ARBA00023125"/>
    </source>
</evidence>
<feature type="domain" description="HTH araC/xylS-type" evidence="4">
    <location>
        <begin position="194"/>
        <end position="292"/>
    </location>
</feature>
<dbReference type="SUPFAM" id="SSF46689">
    <property type="entry name" value="Homeodomain-like"/>
    <property type="match status" value="2"/>
</dbReference>
<dbReference type="Pfam" id="PF12833">
    <property type="entry name" value="HTH_18"/>
    <property type="match status" value="1"/>
</dbReference>
<keyword evidence="2" id="KW-0238">DNA-binding</keyword>
<sequence length="298" mass="33422">MRKSRGFEGELIIDIPKVATSHCEQLPLISQLFIARMGYYPKALHHYYQRPNGISQAILLYCSAGQGWIELGGNVAQIHAGEVVVLPTDVPHSYGANQINPWSIYWLHLAGGHSNAAAAAVMERDGEPAKAVQVGFSDERNALFTHIARTLLKGYSASNLIHANLALPHYLSSFIAPEHFSSQKLSESFASPTEKAILYMQENLSSSLTLDNIARSVNLSVSFFSRKFKKDTGYAPIEYFNYLRIQKACQLLHFNTWRINEVASAIGIDDPFYFSRLFKQQMGLSPAHYRKNKGIERQ</sequence>
<dbReference type="PRINTS" id="PR00032">
    <property type="entry name" value="HTHARAC"/>
</dbReference>
<evidence type="ECO:0000256" key="1">
    <source>
        <dbReference type="ARBA" id="ARBA00023015"/>
    </source>
</evidence>
<name>A0ABQ1Z756_9BACT</name>
<accession>A0ABQ1Z756</accession>
<dbReference type="InterPro" id="IPR037923">
    <property type="entry name" value="HTH-like"/>
</dbReference>
<dbReference type="PROSITE" id="PS01124">
    <property type="entry name" value="HTH_ARAC_FAMILY_2"/>
    <property type="match status" value="1"/>
</dbReference>
<dbReference type="PANTHER" id="PTHR43280:SF30">
    <property type="entry name" value="MMSAB OPERON REGULATORY PROTEIN"/>
    <property type="match status" value="1"/>
</dbReference>
<dbReference type="EMBL" id="BMIA01000004">
    <property type="protein sequence ID" value="GGH49619.1"/>
    <property type="molecule type" value="Genomic_DNA"/>
</dbReference>
<comment type="caution">
    <text evidence="5">The sequence shown here is derived from an EMBL/GenBank/DDBJ whole genome shotgun (WGS) entry which is preliminary data.</text>
</comment>
<dbReference type="InterPro" id="IPR009057">
    <property type="entry name" value="Homeodomain-like_sf"/>
</dbReference>
<evidence type="ECO:0000313" key="5">
    <source>
        <dbReference type="EMBL" id="GGH49619.1"/>
    </source>
</evidence>
<dbReference type="PROSITE" id="PS00041">
    <property type="entry name" value="HTH_ARAC_FAMILY_1"/>
    <property type="match status" value="1"/>
</dbReference>
<dbReference type="PANTHER" id="PTHR43280">
    <property type="entry name" value="ARAC-FAMILY TRANSCRIPTIONAL REGULATOR"/>
    <property type="match status" value="1"/>
</dbReference>
<dbReference type="SMART" id="SM00342">
    <property type="entry name" value="HTH_ARAC"/>
    <property type="match status" value="1"/>
</dbReference>
<dbReference type="InterPro" id="IPR003313">
    <property type="entry name" value="AraC-bd"/>
</dbReference>
<evidence type="ECO:0000256" key="3">
    <source>
        <dbReference type="ARBA" id="ARBA00023163"/>
    </source>
</evidence>
<dbReference type="Pfam" id="PF02311">
    <property type="entry name" value="AraC_binding"/>
    <property type="match status" value="1"/>
</dbReference>
<evidence type="ECO:0000259" key="4">
    <source>
        <dbReference type="PROSITE" id="PS01124"/>
    </source>
</evidence>
<dbReference type="InterPro" id="IPR020449">
    <property type="entry name" value="Tscrpt_reg_AraC-type_HTH"/>
</dbReference>
<protein>
    <submittedName>
        <fullName evidence="5">Transcriptional regulator</fullName>
    </submittedName>
</protein>
<dbReference type="SUPFAM" id="SSF51215">
    <property type="entry name" value="Regulatory protein AraC"/>
    <property type="match status" value="1"/>
</dbReference>
<dbReference type="Proteomes" id="UP000600214">
    <property type="component" value="Unassembled WGS sequence"/>
</dbReference>
<evidence type="ECO:0000313" key="6">
    <source>
        <dbReference type="Proteomes" id="UP000600214"/>
    </source>
</evidence>
<organism evidence="5 6">
    <name type="scientific">Dyadobacter endophyticus</name>
    <dbReference type="NCBI Taxonomy" id="1749036"/>
    <lineage>
        <taxon>Bacteria</taxon>
        <taxon>Pseudomonadati</taxon>
        <taxon>Bacteroidota</taxon>
        <taxon>Cytophagia</taxon>
        <taxon>Cytophagales</taxon>
        <taxon>Spirosomataceae</taxon>
        <taxon>Dyadobacter</taxon>
    </lineage>
</organism>
<dbReference type="Gene3D" id="1.10.10.60">
    <property type="entry name" value="Homeodomain-like"/>
    <property type="match status" value="2"/>
</dbReference>